<evidence type="ECO:0000313" key="3">
    <source>
        <dbReference type="Proteomes" id="UP001151760"/>
    </source>
</evidence>
<evidence type="ECO:0000313" key="2">
    <source>
        <dbReference type="EMBL" id="GJS89044.1"/>
    </source>
</evidence>
<keyword evidence="3" id="KW-1185">Reference proteome</keyword>
<accession>A0ABQ4ZFR9</accession>
<feature type="region of interest" description="Disordered" evidence="1">
    <location>
        <begin position="305"/>
        <end position="328"/>
    </location>
</feature>
<protein>
    <submittedName>
        <fullName evidence="2">Uncharacterized protein</fullName>
    </submittedName>
</protein>
<evidence type="ECO:0000256" key="1">
    <source>
        <dbReference type="SAM" id="MobiDB-lite"/>
    </source>
</evidence>
<proteinExistence type="predicted"/>
<dbReference type="EMBL" id="BQNB010011320">
    <property type="protein sequence ID" value="GJS89044.1"/>
    <property type="molecule type" value="Genomic_DNA"/>
</dbReference>
<dbReference type="Proteomes" id="UP001151760">
    <property type="component" value="Unassembled WGS sequence"/>
</dbReference>
<reference evidence="2" key="2">
    <citation type="submission" date="2022-01" db="EMBL/GenBank/DDBJ databases">
        <authorList>
            <person name="Yamashiro T."/>
            <person name="Shiraishi A."/>
            <person name="Satake H."/>
            <person name="Nakayama K."/>
        </authorList>
    </citation>
    <scope>NUCLEOTIDE SEQUENCE</scope>
</reference>
<feature type="region of interest" description="Disordered" evidence="1">
    <location>
        <begin position="173"/>
        <end position="201"/>
    </location>
</feature>
<organism evidence="2 3">
    <name type="scientific">Tanacetum coccineum</name>
    <dbReference type="NCBI Taxonomy" id="301880"/>
    <lineage>
        <taxon>Eukaryota</taxon>
        <taxon>Viridiplantae</taxon>
        <taxon>Streptophyta</taxon>
        <taxon>Embryophyta</taxon>
        <taxon>Tracheophyta</taxon>
        <taxon>Spermatophyta</taxon>
        <taxon>Magnoliopsida</taxon>
        <taxon>eudicotyledons</taxon>
        <taxon>Gunneridae</taxon>
        <taxon>Pentapetalae</taxon>
        <taxon>asterids</taxon>
        <taxon>campanulids</taxon>
        <taxon>Asterales</taxon>
        <taxon>Asteraceae</taxon>
        <taxon>Asteroideae</taxon>
        <taxon>Anthemideae</taxon>
        <taxon>Anthemidinae</taxon>
        <taxon>Tanacetum</taxon>
    </lineage>
</organism>
<reference evidence="2" key="1">
    <citation type="journal article" date="2022" name="Int. J. Mol. Sci.">
        <title>Draft Genome of Tanacetum Coccineum: Genomic Comparison of Closely Related Tanacetum-Family Plants.</title>
        <authorList>
            <person name="Yamashiro T."/>
            <person name="Shiraishi A."/>
            <person name="Nakayama K."/>
            <person name="Satake H."/>
        </authorList>
    </citation>
    <scope>NUCLEOTIDE SEQUENCE</scope>
</reference>
<gene>
    <name evidence="2" type="ORF">Tco_0771680</name>
</gene>
<sequence>MSRANPQATIVSEEQLVPRANRLVIKKNNQCVTSDLDITDTMLRFVVKILRYHKLYKPVSLTATVPIIYLHQFWTTINHNLNNHTFTFKLDTHTFTLTPGLLRTILWMSPPDPNNTYTKPPLENQIVGFIMTLSYDEDPDIKMTIVSKCIPCKSNYELHNAQDDQPITKLSNTVKAKKKKSAKDKIVDEPEKQRVSPVKSGRGKGFMCYGDQVVNKPNKLKKYDVPRKTRTPTIVEETVVETQRYVVEDPTVQSLLDLQKGSKASKLESLNQKKLAVAGEGSSNAHNKHYADSDTDSDAILYSSYSEESENETDDARDFDMDLSDDNPDKDDDAAGFGVFMYNKSIETPNSTYLSPMITSYSLDFIHLLMDLWIL</sequence>
<feature type="compositionally biased region" description="Basic and acidic residues" evidence="1">
    <location>
        <begin position="183"/>
        <end position="194"/>
    </location>
</feature>
<comment type="caution">
    <text evidence="2">The sequence shown here is derived from an EMBL/GenBank/DDBJ whole genome shotgun (WGS) entry which is preliminary data.</text>
</comment>
<name>A0ABQ4ZFR9_9ASTR</name>